<dbReference type="GO" id="GO:0006281">
    <property type="term" value="P:DNA repair"/>
    <property type="evidence" value="ECO:0007669"/>
    <property type="project" value="UniProtKB-UniRule"/>
</dbReference>
<keyword evidence="9" id="KW-0378">Hydrolase</keyword>
<dbReference type="EMBL" id="MHUL01000037">
    <property type="protein sequence ID" value="OHA76248.1"/>
    <property type="molecule type" value="Genomic_DNA"/>
</dbReference>
<keyword evidence="1 6" id="KW-0963">Cytoplasm</keyword>
<dbReference type="HAMAP" id="MF_00031">
    <property type="entry name" value="DNA_HJ_migration_RuvA"/>
    <property type="match status" value="1"/>
</dbReference>
<dbReference type="InterPro" id="IPR036267">
    <property type="entry name" value="RuvA_C_sf"/>
</dbReference>
<keyword evidence="5 6" id="KW-0234">DNA repair</keyword>
<feature type="region of interest" description="Domain III" evidence="6">
    <location>
        <begin position="144"/>
        <end position="188"/>
    </location>
</feature>
<evidence type="ECO:0000256" key="6">
    <source>
        <dbReference type="HAMAP-Rule" id="MF_00031"/>
    </source>
</evidence>
<comment type="caution">
    <text evidence="9">The sequence shown here is derived from an EMBL/GenBank/DDBJ whole genome shotgun (WGS) entry which is preliminary data.</text>
</comment>
<comment type="subcellular location">
    <subcellularLocation>
        <location evidence="6">Cytoplasm</location>
    </subcellularLocation>
</comment>
<proteinExistence type="inferred from homology"/>
<keyword evidence="9" id="KW-0347">Helicase</keyword>
<keyword evidence="2 6" id="KW-0227">DNA damage</keyword>
<evidence type="ECO:0000259" key="7">
    <source>
        <dbReference type="Pfam" id="PF01330"/>
    </source>
</evidence>
<evidence type="ECO:0000256" key="2">
    <source>
        <dbReference type="ARBA" id="ARBA00022763"/>
    </source>
</evidence>
<comment type="similarity">
    <text evidence="6">Belongs to the RuvA family.</text>
</comment>
<accession>A0A1G2RUY4</accession>
<dbReference type="SUPFAM" id="SSF46929">
    <property type="entry name" value="DNA helicase RuvA subunit, C-terminal domain"/>
    <property type="match status" value="1"/>
</dbReference>
<dbReference type="CDD" id="cd14332">
    <property type="entry name" value="UBA_RuvA_C"/>
    <property type="match status" value="1"/>
</dbReference>
<dbReference type="GO" id="GO:0009379">
    <property type="term" value="C:Holliday junction helicase complex"/>
    <property type="evidence" value="ECO:0007669"/>
    <property type="project" value="InterPro"/>
</dbReference>
<reference evidence="9 10" key="1">
    <citation type="journal article" date="2016" name="Nat. Commun.">
        <title>Thousands of microbial genomes shed light on interconnected biogeochemical processes in an aquifer system.</title>
        <authorList>
            <person name="Anantharaman K."/>
            <person name="Brown C.T."/>
            <person name="Hug L.A."/>
            <person name="Sharon I."/>
            <person name="Castelle C.J."/>
            <person name="Probst A.J."/>
            <person name="Thomas B.C."/>
            <person name="Singh A."/>
            <person name="Wilkins M.J."/>
            <person name="Karaoz U."/>
            <person name="Brodie E.L."/>
            <person name="Williams K.H."/>
            <person name="Hubbard S.S."/>
            <person name="Banfield J.F."/>
        </authorList>
    </citation>
    <scope>NUCLEOTIDE SEQUENCE [LARGE SCALE GENOMIC DNA]</scope>
</reference>
<dbReference type="NCBIfam" id="TIGR00084">
    <property type="entry name" value="ruvA"/>
    <property type="match status" value="1"/>
</dbReference>
<dbReference type="GO" id="GO:0009378">
    <property type="term" value="F:four-way junction helicase activity"/>
    <property type="evidence" value="ECO:0007669"/>
    <property type="project" value="InterPro"/>
</dbReference>
<dbReference type="Pfam" id="PF14520">
    <property type="entry name" value="HHH_5"/>
    <property type="match status" value="1"/>
</dbReference>
<comment type="caution">
    <text evidence="6">Lacks conserved residue(s) required for the propagation of feature annotation.</text>
</comment>
<name>A0A1G2RUY4_9BACT</name>
<dbReference type="InterPro" id="IPR000085">
    <property type="entry name" value="RuvA"/>
</dbReference>
<keyword evidence="4 6" id="KW-0233">DNA recombination</keyword>
<evidence type="ECO:0000313" key="10">
    <source>
        <dbReference type="Proteomes" id="UP000178222"/>
    </source>
</evidence>
<dbReference type="Gene3D" id="1.10.150.20">
    <property type="entry name" value="5' to 3' exonuclease, C-terminal subdomain"/>
    <property type="match status" value="1"/>
</dbReference>
<evidence type="ECO:0000259" key="8">
    <source>
        <dbReference type="Pfam" id="PF07499"/>
    </source>
</evidence>
<dbReference type="Gene3D" id="2.40.50.140">
    <property type="entry name" value="Nucleic acid-binding proteins"/>
    <property type="match status" value="1"/>
</dbReference>
<sequence length="188" mass="20674">MISHIRGKVLCKGSEYIILETNGVGYKVFLPEALRAQFTEGQEQAEIFCALQVRKDETLELYGLPSFEALKLFEVFRDVSGIGPKAAMVLASLGKPEDIRKAIASRNTGFFRGIKGIGEKKIQKVIVELTGKLGVFEEPRSSGDEAVDSLVSLGFSRAEARNALSRVAPEITDLQAKIKEALKFLGRR</sequence>
<dbReference type="SUPFAM" id="SSF47781">
    <property type="entry name" value="RuvA domain 2-like"/>
    <property type="match status" value="1"/>
</dbReference>
<dbReference type="Gene3D" id="1.10.8.10">
    <property type="entry name" value="DNA helicase RuvA subunit, C-terminal domain"/>
    <property type="match status" value="1"/>
</dbReference>
<evidence type="ECO:0000256" key="3">
    <source>
        <dbReference type="ARBA" id="ARBA00023125"/>
    </source>
</evidence>
<dbReference type="InterPro" id="IPR013849">
    <property type="entry name" value="DNA_helicase_Holl-junc_RuvA_I"/>
</dbReference>
<comment type="subunit">
    <text evidence="6">Homotetramer. Forms an RuvA(8)-RuvB(12)-Holliday junction (HJ) complex. HJ DNA is sandwiched between 2 RuvA tetramers; dsDNA enters through RuvA and exits via RuvB. An RuvB hexamer assembles on each DNA strand where it exits the tetramer. Each RuvB hexamer is contacted by two RuvA subunits (via domain III) on 2 adjacent RuvB subunits; this complex drives branch migration. In the full resolvosome a probable DNA-RuvA(4)-RuvB(12)-RuvC(2) complex forms which resolves the HJ.</text>
</comment>
<dbReference type="Pfam" id="PF07499">
    <property type="entry name" value="RuvA_C"/>
    <property type="match status" value="1"/>
</dbReference>
<feature type="domain" description="DNA helicase Holliday junction RuvA type" evidence="7">
    <location>
        <begin position="1"/>
        <end position="63"/>
    </location>
</feature>
<dbReference type="InterPro" id="IPR012340">
    <property type="entry name" value="NA-bd_OB-fold"/>
</dbReference>
<dbReference type="GO" id="GO:0048476">
    <property type="term" value="C:Holliday junction resolvase complex"/>
    <property type="evidence" value="ECO:0007669"/>
    <property type="project" value="UniProtKB-UniRule"/>
</dbReference>
<gene>
    <name evidence="6" type="primary">ruvA</name>
    <name evidence="9" type="ORF">A3J30_01830</name>
</gene>
<dbReference type="GO" id="GO:0000400">
    <property type="term" value="F:four-way junction DNA binding"/>
    <property type="evidence" value="ECO:0007669"/>
    <property type="project" value="UniProtKB-UniRule"/>
</dbReference>
<keyword evidence="9" id="KW-0067">ATP-binding</keyword>
<dbReference type="GO" id="GO:0005524">
    <property type="term" value="F:ATP binding"/>
    <property type="evidence" value="ECO:0007669"/>
    <property type="project" value="InterPro"/>
</dbReference>
<dbReference type="SUPFAM" id="SSF50249">
    <property type="entry name" value="Nucleic acid-binding proteins"/>
    <property type="match status" value="1"/>
</dbReference>
<feature type="domain" description="Holliday junction DNA helicase RuvA C-terminal" evidence="8">
    <location>
        <begin position="144"/>
        <end position="185"/>
    </location>
</feature>
<evidence type="ECO:0000313" key="9">
    <source>
        <dbReference type="EMBL" id="OHA76248.1"/>
    </source>
</evidence>
<dbReference type="InterPro" id="IPR010994">
    <property type="entry name" value="RuvA_2-like"/>
</dbReference>
<dbReference type="GO" id="GO:0006310">
    <property type="term" value="P:DNA recombination"/>
    <property type="evidence" value="ECO:0007669"/>
    <property type="project" value="UniProtKB-UniRule"/>
</dbReference>
<evidence type="ECO:0000256" key="5">
    <source>
        <dbReference type="ARBA" id="ARBA00023204"/>
    </source>
</evidence>
<evidence type="ECO:0000256" key="1">
    <source>
        <dbReference type="ARBA" id="ARBA00022490"/>
    </source>
</evidence>
<protein>
    <recommendedName>
        <fullName evidence="6">Holliday junction branch migration complex subunit RuvA</fullName>
    </recommendedName>
</protein>
<keyword evidence="9" id="KW-0547">Nucleotide-binding</keyword>
<evidence type="ECO:0000256" key="4">
    <source>
        <dbReference type="ARBA" id="ARBA00023172"/>
    </source>
</evidence>
<comment type="function">
    <text evidence="6">The RuvA-RuvB-RuvC complex processes Holliday junction (HJ) DNA during genetic recombination and DNA repair, while the RuvA-RuvB complex plays an important role in the rescue of blocked DNA replication forks via replication fork reversal (RFR). RuvA specifically binds to HJ cruciform DNA, conferring on it an open structure. The RuvB hexamer acts as an ATP-dependent pump, pulling dsDNA into and through the RuvAB complex. HJ branch migration allows RuvC to scan DNA until it finds its consensus sequence, where it cleaves and resolves the cruciform DNA.</text>
</comment>
<dbReference type="Proteomes" id="UP000178222">
    <property type="component" value="Unassembled WGS sequence"/>
</dbReference>
<dbReference type="AlphaFoldDB" id="A0A1G2RUY4"/>
<keyword evidence="3 6" id="KW-0238">DNA-binding</keyword>
<dbReference type="GO" id="GO:0005737">
    <property type="term" value="C:cytoplasm"/>
    <property type="evidence" value="ECO:0007669"/>
    <property type="project" value="UniProtKB-SubCell"/>
</dbReference>
<organism evidence="9 10">
    <name type="scientific">Candidatus Wildermuthbacteria bacterium RIFCSPLOWO2_02_FULL_47_9c</name>
    <dbReference type="NCBI Taxonomy" id="1802466"/>
    <lineage>
        <taxon>Bacteria</taxon>
        <taxon>Candidatus Wildermuthiibacteriota</taxon>
    </lineage>
</organism>
<dbReference type="InterPro" id="IPR011114">
    <property type="entry name" value="RuvA_C"/>
</dbReference>
<dbReference type="Pfam" id="PF01330">
    <property type="entry name" value="RuvA_N"/>
    <property type="match status" value="1"/>
</dbReference>
<comment type="domain">
    <text evidence="6">Has three domains with a flexible linker between the domains II and III and assumes an 'L' shape. Domain III is highly mobile and contacts RuvB.</text>
</comment>